<name>A0A397SRI8_9GLOM</name>
<sequence>MGTILSNNQTRKMKRDKNCQITSDFCMYTTMGGVRRSIYSAFILSLFLIVEAYDAEKIRNEATDIEMLEYGVNDNNDKMTRYDDASLTDLNLDYLLNSAEMNLIQPEDLDEIGKNSQSVEDSYKETTVRNFSFNFNIQPSIINVRPLTLKRQEELYKEIAPYVDLPFCNITCPKPNERETND</sequence>
<dbReference type="EMBL" id="QKYT01000353">
    <property type="protein sequence ID" value="RIA86635.1"/>
    <property type="molecule type" value="Genomic_DNA"/>
</dbReference>
<dbReference type="AlphaFoldDB" id="A0A397SRI8"/>
<protein>
    <submittedName>
        <fullName evidence="1">Uncharacterized protein</fullName>
    </submittedName>
</protein>
<reference evidence="1 2" key="1">
    <citation type="submission" date="2018-06" db="EMBL/GenBank/DDBJ databases">
        <title>Comparative genomics reveals the genomic features of Rhizophagus irregularis, R. cerebriforme, R. diaphanum and Gigaspora rosea, and their symbiotic lifestyle signature.</title>
        <authorList>
            <person name="Morin E."/>
            <person name="San Clemente H."/>
            <person name="Chen E.C.H."/>
            <person name="De La Providencia I."/>
            <person name="Hainaut M."/>
            <person name="Kuo A."/>
            <person name="Kohler A."/>
            <person name="Murat C."/>
            <person name="Tang N."/>
            <person name="Roy S."/>
            <person name="Loubradou J."/>
            <person name="Henrissat B."/>
            <person name="Grigoriev I.V."/>
            <person name="Corradi N."/>
            <person name="Roux C."/>
            <person name="Martin F.M."/>
        </authorList>
    </citation>
    <scope>NUCLEOTIDE SEQUENCE [LARGE SCALE GENOMIC DNA]</scope>
    <source>
        <strain evidence="1 2">DAOM 227022</strain>
    </source>
</reference>
<dbReference type="OrthoDB" id="2375217at2759"/>
<accession>A0A397SRI8</accession>
<gene>
    <name evidence="1" type="ORF">C1645_740709</name>
</gene>
<comment type="caution">
    <text evidence="1">The sequence shown here is derived from an EMBL/GenBank/DDBJ whole genome shotgun (WGS) entry which is preliminary data.</text>
</comment>
<dbReference type="Proteomes" id="UP000265703">
    <property type="component" value="Unassembled WGS sequence"/>
</dbReference>
<proteinExistence type="predicted"/>
<keyword evidence="2" id="KW-1185">Reference proteome</keyword>
<evidence type="ECO:0000313" key="2">
    <source>
        <dbReference type="Proteomes" id="UP000265703"/>
    </source>
</evidence>
<organism evidence="1 2">
    <name type="scientific">Glomus cerebriforme</name>
    <dbReference type="NCBI Taxonomy" id="658196"/>
    <lineage>
        <taxon>Eukaryota</taxon>
        <taxon>Fungi</taxon>
        <taxon>Fungi incertae sedis</taxon>
        <taxon>Mucoromycota</taxon>
        <taxon>Glomeromycotina</taxon>
        <taxon>Glomeromycetes</taxon>
        <taxon>Glomerales</taxon>
        <taxon>Glomeraceae</taxon>
        <taxon>Glomus</taxon>
    </lineage>
</organism>
<evidence type="ECO:0000313" key="1">
    <source>
        <dbReference type="EMBL" id="RIA86635.1"/>
    </source>
</evidence>